<reference evidence="1" key="1">
    <citation type="submission" date="2015-06" db="EMBL/GenBank/DDBJ databases">
        <authorList>
            <person name="Joergensen T."/>
        </authorList>
    </citation>
    <scope>NUCLEOTIDE SEQUENCE</scope>
    <source>
        <strain evidence="1">RGFK1401</strain>
    </source>
</reference>
<accession>A0A0H5QN28</accession>
<dbReference type="EMBL" id="LN853951">
    <property type="protein sequence ID" value="CRY97167.1"/>
    <property type="molecule type" value="Genomic_DNA"/>
</dbReference>
<dbReference type="AlphaFoldDB" id="A0A0H5QN28"/>
<evidence type="ECO:0000313" key="1">
    <source>
        <dbReference type="EMBL" id="CRY97167.1"/>
    </source>
</evidence>
<organism evidence="1">
    <name type="scientific">uncultured prokaryote</name>
    <dbReference type="NCBI Taxonomy" id="198431"/>
    <lineage>
        <taxon>unclassified sequences</taxon>
        <taxon>environmental samples</taxon>
    </lineage>
</organism>
<reference evidence="1" key="2">
    <citation type="submission" date="2015-07" db="EMBL/GenBank/DDBJ databases">
        <title>Plasmids, circular viruses and viroids from rat gut.</title>
        <authorList>
            <person name="Jorgensen T.J."/>
            <person name="Hansen M.A."/>
            <person name="Xu Z."/>
            <person name="Tabak M.A."/>
            <person name="Sorensen S.J."/>
            <person name="Hansen L.H."/>
        </authorList>
    </citation>
    <scope>NUCLEOTIDE SEQUENCE</scope>
    <source>
        <strain evidence="1">RGFK1401</strain>
    </source>
</reference>
<sequence>MALFRHVISGTTPGEQWSFTLHSEGTLSVGDANTALAAAITAAYSGGFSTITAPDVDTTLASTATIDPETDGQITRVESVLALTGAAEEEMLPFQCATVITLITASATRHGRGRFYLPPLAVSTLASGRLTSAATSNLDTAFTAFFDELATAGLTVVVRNRTGHVSTPITEARVGDVVDTQRRRRNKLQEAYTVITV</sequence>
<protein>
    <submittedName>
        <fullName evidence="1">Uncharacterized protein</fullName>
    </submittedName>
</protein>
<proteinExistence type="predicted"/>
<name>A0A0H5QN28_9ZZZZ</name>